<gene>
    <name evidence="1" type="ORF">CO057_01980</name>
</gene>
<evidence type="ECO:0000313" key="2">
    <source>
        <dbReference type="Proteomes" id="UP000230251"/>
    </source>
</evidence>
<proteinExistence type="predicted"/>
<name>A0A2M8EPE6_9BACT</name>
<comment type="caution">
    <text evidence="1">The sequence shown here is derived from an EMBL/GenBank/DDBJ whole genome shotgun (WGS) entry which is preliminary data.</text>
</comment>
<organism evidence="1 2">
    <name type="scientific">Candidatus Uhrbacteria bacterium CG_4_9_14_0_2_um_filter_41_50</name>
    <dbReference type="NCBI Taxonomy" id="1975031"/>
    <lineage>
        <taxon>Bacteria</taxon>
        <taxon>Candidatus Uhriibacteriota</taxon>
    </lineage>
</organism>
<dbReference type="Pfam" id="PF08713">
    <property type="entry name" value="DNA_alkylation"/>
    <property type="match status" value="1"/>
</dbReference>
<dbReference type="PANTHER" id="PTHR34070:SF1">
    <property type="entry name" value="DNA ALKYLATION REPAIR PROTEIN"/>
    <property type="match status" value="1"/>
</dbReference>
<dbReference type="InterPro" id="IPR014825">
    <property type="entry name" value="DNA_alkylation"/>
</dbReference>
<dbReference type="AlphaFoldDB" id="A0A2M8EPE6"/>
<sequence>MLKQLLSELKPYIEPEYKAGATNFFKEPIKPLGVRTPTVRKIARAHFKEIDKMTKREVFELCDSLLGTGKFELGLIAFAFIRRRIDDLTKADFKILESWIHKYIHNWAWCDDFCTHNIAQMLAKYPELAGAIKSWTKSKNRWLKRAAAVSFVPAAAHGEHHLDVFIVATILLHDTDDLVQKGYGWMLKSAANFDQEAVFNFVMEHKDKMPRTALRYAIEKMTTNLKQKAMRVTVK</sequence>
<dbReference type="EMBL" id="PFSI01000030">
    <property type="protein sequence ID" value="PJC24616.1"/>
    <property type="molecule type" value="Genomic_DNA"/>
</dbReference>
<dbReference type="SUPFAM" id="SSF48371">
    <property type="entry name" value="ARM repeat"/>
    <property type="match status" value="1"/>
</dbReference>
<dbReference type="CDD" id="cd06561">
    <property type="entry name" value="AlkD_like"/>
    <property type="match status" value="1"/>
</dbReference>
<dbReference type="Gene3D" id="1.25.10.90">
    <property type="match status" value="1"/>
</dbReference>
<dbReference type="PANTHER" id="PTHR34070">
    <property type="entry name" value="ARMADILLO-TYPE FOLD"/>
    <property type="match status" value="1"/>
</dbReference>
<accession>A0A2M8EPE6</accession>
<protein>
    <submittedName>
        <fullName evidence="1">DNA alkylation repair protein</fullName>
    </submittedName>
</protein>
<dbReference type="Proteomes" id="UP000230251">
    <property type="component" value="Unassembled WGS sequence"/>
</dbReference>
<dbReference type="InterPro" id="IPR016024">
    <property type="entry name" value="ARM-type_fold"/>
</dbReference>
<reference evidence="2" key="1">
    <citation type="submission" date="2017-09" db="EMBL/GenBank/DDBJ databases">
        <title>Depth-based differentiation of microbial function through sediment-hosted aquifers and enrichment of novel symbionts in the deep terrestrial subsurface.</title>
        <authorList>
            <person name="Probst A.J."/>
            <person name="Ladd B."/>
            <person name="Jarett J.K."/>
            <person name="Geller-Mcgrath D.E."/>
            <person name="Sieber C.M.K."/>
            <person name="Emerson J.B."/>
            <person name="Anantharaman K."/>
            <person name="Thomas B.C."/>
            <person name="Malmstrom R."/>
            <person name="Stieglmeier M."/>
            <person name="Klingl A."/>
            <person name="Woyke T."/>
            <person name="Ryan C.M."/>
            <person name="Banfield J.F."/>
        </authorList>
    </citation>
    <scope>NUCLEOTIDE SEQUENCE [LARGE SCALE GENOMIC DNA]</scope>
</reference>
<evidence type="ECO:0000313" key="1">
    <source>
        <dbReference type="EMBL" id="PJC24616.1"/>
    </source>
</evidence>